<proteinExistence type="predicted"/>
<dbReference type="EMBL" id="CP071839">
    <property type="protein sequence ID" value="QTD95741.1"/>
    <property type="molecule type" value="Genomic_DNA"/>
</dbReference>
<name>A0ABX7U5G0_STRCY</name>
<evidence type="ECO:0000259" key="1">
    <source>
        <dbReference type="Pfam" id="PF14040"/>
    </source>
</evidence>
<evidence type="ECO:0000313" key="3">
    <source>
        <dbReference type="EMBL" id="QTE03249.1"/>
    </source>
</evidence>
<dbReference type="EMBL" id="CP071839">
    <property type="protein sequence ID" value="QTE03249.1"/>
    <property type="molecule type" value="Genomic_DNA"/>
</dbReference>
<evidence type="ECO:0000313" key="2">
    <source>
        <dbReference type="EMBL" id="QTD95741.1"/>
    </source>
</evidence>
<reference evidence="3 4" key="1">
    <citation type="submission" date="2021-03" db="EMBL/GenBank/DDBJ databases">
        <title>Complete genome sequence of Streptomyces cyanogenus S136, producer of anticancer angucycline landomycin A.</title>
        <authorList>
            <person name="Hrab P."/>
            <person name="Ruckert C."/>
            <person name="Busche T."/>
            <person name="Ostash I."/>
            <person name="Kalinowski J."/>
            <person name="Fedorenko V."/>
            <person name="Yushchuk O."/>
            <person name="Ostash B."/>
        </authorList>
    </citation>
    <scope>NUCLEOTIDE SEQUENCE [LARGE SCALE GENOMIC DNA]</scope>
    <source>
        <strain evidence="3 4">S136</strain>
    </source>
</reference>
<gene>
    <name evidence="2" type="ORF">S1361_00210</name>
    <name evidence="3" type="ORF">S1361_38290</name>
</gene>
<keyword evidence="4" id="KW-1185">Reference proteome</keyword>
<sequence>MTFDECKKGLGSDNPFFVKSRFAVCDGASFVQEWLVNGRPTGASMFNLRVVGTIAKNSRTIDYQYYYTDFKVTGRTGALTMPISTKGTTPKTWPSGAHFTHGGNMPGTKTWTQLKALRTFHHTMNAKPGQGSGRSDVLAAVYEPVVSFQPPAPWQLSGDTGGKLFMLAPLWDAASYLPNSTGGGNPAKKGAASFAYYASLTLSAKAGAEERAEAQHIKTAFTHPEDTKPYMSAKKVPGQTVKAPLHRTVSAQRNEDNRKAAKKQCRRYWGDGYSHGGTRDCDEYPFASTYEGAAEHDYDPEVRKFNFSVKPIAKEDNQAGGLILKSFYSKNRILDGMNDGFTVRIIG</sequence>
<organism evidence="3 4">
    <name type="scientific">Streptomyces cyanogenus</name>
    <dbReference type="NCBI Taxonomy" id="80860"/>
    <lineage>
        <taxon>Bacteria</taxon>
        <taxon>Bacillati</taxon>
        <taxon>Actinomycetota</taxon>
        <taxon>Actinomycetes</taxon>
        <taxon>Kitasatosporales</taxon>
        <taxon>Streptomycetaceae</taxon>
        <taxon>Streptomyces</taxon>
    </lineage>
</organism>
<feature type="domain" description="Deoxyribonuclease NucA/NucB" evidence="1">
    <location>
        <begin position="251"/>
        <end position="336"/>
    </location>
</feature>
<dbReference type="Proteomes" id="UP000663908">
    <property type="component" value="Chromosome"/>
</dbReference>
<protein>
    <recommendedName>
        <fullName evidence="1">Deoxyribonuclease NucA/NucB domain-containing protein</fullName>
    </recommendedName>
</protein>
<dbReference type="InterPro" id="IPR029476">
    <property type="entry name" value="DNase_NucA_NucB"/>
</dbReference>
<dbReference type="Pfam" id="PF14040">
    <property type="entry name" value="DNase_NucA_NucB"/>
    <property type="match status" value="1"/>
</dbReference>
<accession>A0ABX7U5G0</accession>
<evidence type="ECO:0000313" key="4">
    <source>
        <dbReference type="Proteomes" id="UP000663908"/>
    </source>
</evidence>